<dbReference type="CDD" id="cd24015">
    <property type="entry name" value="ASKHA_NBD_PanK-III"/>
    <property type="match status" value="1"/>
</dbReference>
<organism evidence="17 18">
    <name type="scientific">Oleiagrimonas citrea</name>
    <dbReference type="NCBI Taxonomy" id="1665687"/>
    <lineage>
        <taxon>Bacteria</taxon>
        <taxon>Pseudomonadati</taxon>
        <taxon>Pseudomonadota</taxon>
        <taxon>Gammaproteobacteria</taxon>
        <taxon>Lysobacterales</taxon>
        <taxon>Rhodanobacteraceae</taxon>
        <taxon>Oleiagrimonas</taxon>
    </lineage>
</organism>
<evidence type="ECO:0000256" key="2">
    <source>
        <dbReference type="ARBA" id="ARBA00001958"/>
    </source>
</evidence>
<keyword evidence="11 16" id="KW-0067">ATP-binding</keyword>
<evidence type="ECO:0000256" key="4">
    <source>
        <dbReference type="ARBA" id="ARBA00005225"/>
    </source>
</evidence>
<dbReference type="UniPathway" id="UPA00241">
    <property type="reaction ID" value="UER00352"/>
</dbReference>
<evidence type="ECO:0000256" key="8">
    <source>
        <dbReference type="ARBA" id="ARBA00022679"/>
    </source>
</evidence>
<dbReference type="Proteomes" id="UP000541636">
    <property type="component" value="Unassembled WGS sequence"/>
</dbReference>
<keyword evidence="13 16" id="KW-0173">Coenzyme A biosynthesis</keyword>
<evidence type="ECO:0000256" key="1">
    <source>
        <dbReference type="ARBA" id="ARBA00001206"/>
    </source>
</evidence>
<dbReference type="PANTHER" id="PTHR34265">
    <property type="entry name" value="TYPE III PANTOTHENATE KINASE"/>
    <property type="match status" value="1"/>
</dbReference>
<dbReference type="InterPro" id="IPR004619">
    <property type="entry name" value="Type_III_PanK"/>
</dbReference>
<comment type="catalytic activity">
    <reaction evidence="1 16">
        <text>(R)-pantothenate + ATP = (R)-4'-phosphopantothenate + ADP + H(+)</text>
        <dbReference type="Rhea" id="RHEA:16373"/>
        <dbReference type="ChEBI" id="CHEBI:10986"/>
        <dbReference type="ChEBI" id="CHEBI:15378"/>
        <dbReference type="ChEBI" id="CHEBI:29032"/>
        <dbReference type="ChEBI" id="CHEBI:30616"/>
        <dbReference type="ChEBI" id="CHEBI:456216"/>
        <dbReference type="EC" id="2.7.1.33"/>
    </reaction>
</comment>
<keyword evidence="10 16" id="KW-0418">Kinase</keyword>
<comment type="pathway">
    <text evidence="4 16">Cofactor biosynthesis; coenzyme A biosynthesis; CoA from (R)-pantothenate: step 1/5.</text>
</comment>
<evidence type="ECO:0000256" key="16">
    <source>
        <dbReference type="HAMAP-Rule" id="MF_01274"/>
    </source>
</evidence>
<evidence type="ECO:0000256" key="6">
    <source>
        <dbReference type="ARBA" id="ARBA00012102"/>
    </source>
</evidence>
<feature type="active site" description="Proton acceptor" evidence="16">
    <location>
        <position position="104"/>
    </location>
</feature>
<feature type="binding site" evidence="16">
    <location>
        <begin position="6"/>
        <end position="13"/>
    </location>
    <ligand>
        <name>ATP</name>
        <dbReference type="ChEBI" id="CHEBI:30616"/>
    </ligand>
</feature>
<feature type="binding site" evidence="16">
    <location>
        <position position="127"/>
    </location>
    <ligand>
        <name>ATP</name>
        <dbReference type="ChEBI" id="CHEBI:30616"/>
    </ligand>
</feature>
<dbReference type="GO" id="GO:0005524">
    <property type="term" value="F:ATP binding"/>
    <property type="evidence" value="ECO:0007669"/>
    <property type="project" value="UniProtKB-UniRule"/>
</dbReference>
<comment type="cofactor">
    <cofactor evidence="2">
        <name>K(+)</name>
        <dbReference type="ChEBI" id="CHEBI:29103"/>
    </cofactor>
</comment>
<dbReference type="AlphaFoldDB" id="A0A846ZJJ9"/>
<dbReference type="NCBIfam" id="TIGR00671">
    <property type="entry name" value="baf"/>
    <property type="match status" value="1"/>
</dbReference>
<dbReference type="InterPro" id="IPR043129">
    <property type="entry name" value="ATPase_NBD"/>
</dbReference>
<evidence type="ECO:0000313" key="17">
    <source>
        <dbReference type="EMBL" id="NKZ38364.1"/>
    </source>
</evidence>
<comment type="subcellular location">
    <subcellularLocation>
        <location evidence="3 16">Cytoplasm</location>
    </subcellularLocation>
</comment>
<dbReference type="Gene3D" id="3.30.420.40">
    <property type="match status" value="2"/>
</dbReference>
<evidence type="ECO:0000256" key="15">
    <source>
        <dbReference type="ARBA" id="ARBA00040883"/>
    </source>
</evidence>
<dbReference type="EMBL" id="JAAZQD010000002">
    <property type="protein sequence ID" value="NKZ38364.1"/>
    <property type="molecule type" value="Genomic_DNA"/>
</dbReference>
<proteinExistence type="inferred from homology"/>
<evidence type="ECO:0000256" key="11">
    <source>
        <dbReference type="ARBA" id="ARBA00022840"/>
    </source>
</evidence>
<dbReference type="GO" id="GO:0004594">
    <property type="term" value="F:pantothenate kinase activity"/>
    <property type="evidence" value="ECO:0007669"/>
    <property type="project" value="UniProtKB-UniRule"/>
</dbReference>
<sequence>MTVLLDLGNTRLKWAVRDHAMLSASQAIPWNALDDAGALQPLIDAVRSEGGRILAASVAGEARETRIVEALAAQGLPAPRWVRTPAKACGVRNGYRDPSRLGVDRFLAMVAALHAGAAPCVVVSAGTALTLDALDAEGHHLGGLIAPGPRLMQRALHEAAAQLPPPQDAPIQERADGTESAIASGCWQAALALIERFHARNVGLLGDHAGLLLSGGDARALAAHLDMPAQIQPDLVLHGLAAWDAAQSSAS</sequence>
<keyword evidence="9 16" id="KW-0547">Nucleotide-binding</keyword>
<dbReference type="PANTHER" id="PTHR34265:SF1">
    <property type="entry name" value="TYPE III PANTOTHENATE KINASE"/>
    <property type="match status" value="1"/>
</dbReference>
<reference evidence="17 18" key="1">
    <citation type="journal article" date="2017" name="Int. J. Syst. Evol. Microbiol.">
        <title>Oleiagrimonas citrea sp. nov., a marine bacterium isolated from tidal flat sediment and emended description of the genus Oleiagrimonas Fang et al. 2015 and Oleiagrimonas soli.</title>
        <authorList>
            <person name="Yang S.H."/>
            <person name="Seo H.S."/>
            <person name="Seong C.N."/>
            <person name="Kwon K.K."/>
        </authorList>
    </citation>
    <scope>NUCLEOTIDE SEQUENCE [LARGE SCALE GENOMIC DNA]</scope>
    <source>
        <strain evidence="17 18">MEBiC09124</strain>
    </source>
</reference>
<comment type="caution">
    <text evidence="16">Lacks conserved residue(s) required for the propagation of feature annotation.</text>
</comment>
<dbReference type="SUPFAM" id="SSF53067">
    <property type="entry name" value="Actin-like ATPase domain"/>
    <property type="match status" value="2"/>
</dbReference>
<evidence type="ECO:0000256" key="9">
    <source>
        <dbReference type="ARBA" id="ARBA00022741"/>
    </source>
</evidence>
<comment type="subunit">
    <text evidence="5 16">Homodimer.</text>
</comment>
<evidence type="ECO:0000256" key="12">
    <source>
        <dbReference type="ARBA" id="ARBA00022958"/>
    </source>
</evidence>
<keyword evidence="12 16" id="KW-0630">Potassium</keyword>
<evidence type="ECO:0000256" key="14">
    <source>
        <dbReference type="ARBA" id="ARBA00038036"/>
    </source>
</evidence>
<feature type="binding site" evidence="16">
    <location>
        <position position="95"/>
    </location>
    <ligand>
        <name>substrate</name>
    </ligand>
</feature>
<evidence type="ECO:0000256" key="7">
    <source>
        <dbReference type="ARBA" id="ARBA00022490"/>
    </source>
</evidence>
<evidence type="ECO:0000256" key="3">
    <source>
        <dbReference type="ARBA" id="ARBA00004496"/>
    </source>
</evidence>
<dbReference type="GO" id="GO:0015937">
    <property type="term" value="P:coenzyme A biosynthetic process"/>
    <property type="evidence" value="ECO:0007669"/>
    <property type="project" value="UniProtKB-UniRule"/>
</dbReference>
<dbReference type="HAMAP" id="MF_01274">
    <property type="entry name" value="Pantothen_kinase_3"/>
    <property type="match status" value="1"/>
</dbReference>
<accession>A0A846ZJJ9</accession>
<dbReference type="Pfam" id="PF03309">
    <property type="entry name" value="Pan_kinase"/>
    <property type="match status" value="1"/>
</dbReference>
<comment type="function">
    <text evidence="16">Catalyzes the phosphorylation of pantothenate (Pan), the first step in CoA biosynthesis.</text>
</comment>
<evidence type="ECO:0000256" key="10">
    <source>
        <dbReference type="ARBA" id="ARBA00022777"/>
    </source>
</evidence>
<dbReference type="RefSeq" id="WP_168608706.1">
    <property type="nucleotide sequence ID" value="NZ_JAAZQD010000002.1"/>
</dbReference>
<evidence type="ECO:0000256" key="5">
    <source>
        <dbReference type="ARBA" id="ARBA00011738"/>
    </source>
</evidence>
<name>A0A846ZJJ9_9GAMM</name>
<comment type="cofactor">
    <cofactor evidence="16">
        <name>NH4(+)</name>
        <dbReference type="ChEBI" id="CHEBI:28938"/>
    </cofactor>
    <cofactor evidence="16">
        <name>K(+)</name>
        <dbReference type="ChEBI" id="CHEBI:29103"/>
    </cofactor>
    <text evidence="16">A monovalent cation. Ammonium or potassium.</text>
</comment>
<keyword evidence="8 16" id="KW-0808">Transferase</keyword>
<comment type="similarity">
    <text evidence="14 16">Belongs to the type III pantothenate kinase family.</text>
</comment>
<evidence type="ECO:0000313" key="18">
    <source>
        <dbReference type="Proteomes" id="UP000541636"/>
    </source>
</evidence>
<comment type="caution">
    <text evidence="17">The sequence shown here is derived from an EMBL/GenBank/DDBJ whole genome shotgun (WGS) entry which is preliminary data.</text>
</comment>
<dbReference type="GO" id="GO:0005737">
    <property type="term" value="C:cytoplasm"/>
    <property type="evidence" value="ECO:0007669"/>
    <property type="project" value="UniProtKB-SubCell"/>
</dbReference>
<protein>
    <recommendedName>
        <fullName evidence="15 16">Type III pantothenate kinase</fullName>
        <ecNumber evidence="6 16">2.7.1.33</ecNumber>
    </recommendedName>
    <alternativeName>
        <fullName evidence="16">PanK-III</fullName>
    </alternativeName>
    <alternativeName>
        <fullName evidence="16">Pantothenic acid kinase</fullName>
    </alternativeName>
</protein>
<evidence type="ECO:0000256" key="13">
    <source>
        <dbReference type="ARBA" id="ARBA00022993"/>
    </source>
</evidence>
<keyword evidence="18" id="KW-1185">Reference proteome</keyword>
<gene>
    <name evidence="16" type="primary">coaX</name>
    <name evidence="17" type="ORF">HF690_05255</name>
</gene>
<feature type="binding site" evidence="16">
    <location>
        <position position="178"/>
    </location>
    <ligand>
        <name>substrate</name>
    </ligand>
</feature>
<dbReference type="EC" id="2.7.1.33" evidence="6 16"/>
<keyword evidence="7 16" id="KW-0963">Cytoplasm</keyword>
<feature type="binding site" evidence="16">
    <location>
        <begin position="102"/>
        <end position="105"/>
    </location>
    <ligand>
        <name>substrate</name>
    </ligand>
</feature>